<dbReference type="InterPro" id="IPR010359">
    <property type="entry name" value="IrrE_HExxH"/>
</dbReference>
<protein>
    <recommendedName>
        <fullName evidence="1">IrrE N-terminal-like domain-containing protein</fullName>
    </recommendedName>
</protein>
<evidence type="ECO:0000313" key="3">
    <source>
        <dbReference type="Proteomes" id="UP000017938"/>
    </source>
</evidence>
<dbReference type="AlphaFoldDB" id="R6U3H2"/>
<organism evidence="2 3">
    <name type="scientific">Candidatus Colimorpha enterica</name>
    <dbReference type="NCBI Taxonomy" id="3083063"/>
    <lineage>
        <taxon>Bacteria</taxon>
        <taxon>Pseudomonadati</taxon>
        <taxon>Bacteroidota</taxon>
        <taxon>Bacteroidia</taxon>
        <taxon>Bacteroidales</taxon>
        <taxon>Candidatus Colimorpha</taxon>
    </lineage>
</organism>
<sequence>MTNRKIAAEALSLLLRQSLAGRYSLSLFDVRKTVTGGRAIINSISEYEKTTGERLSSRPEGFTVKSGSLSLIFYDDRIQSRERINWTLAHELGHVCLRHTSDGKREESEANRFAAAFLMPEDVLRFLDCSLGRELTPTEMTHYFPVSLTAAKRRRYSLPSDGTAPTPEGIELVRRLFGSGYGSETAISHLII</sequence>
<dbReference type="Gene3D" id="1.10.10.2910">
    <property type="match status" value="1"/>
</dbReference>
<evidence type="ECO:0000259" key="1">
    <source>
        <dbReference type="Pfam" id="PF06114"/>
    </source>
</evidence>
<dbReference type="InterPro" id="IPR052345">
    <property type="entry name" value="Rad_response_metalloprotease"/>
</dbReference>
<feature type="domain" description="IrrE N-terminal-like" evidence="1">
    <location>
        <begin position="70"/>
        <end position="154"/>
    </location>
</feature>
<accession>R6U3H2</accession>
<dbReference type="STRING" id="1263015.BN580_01567"/>
<dbReference type="PANTHER" id="PTHR43236:SF1">
    <property type="entry name" value="BLL7220 PROTEIN"/>
    <property type="match status" value="1"/>
</dbReference>
<dbReference type="EMBL" id="CBFW010000238">
    <property type="protein sequence ID" value="CDC74626.1"/>
    <property type="molecule type" value="Genomic_DNA"/>
</dbReference>
<dbReference type="Pfam" id="PF06114">
    <property type="entry name" value="Peptidase_M78"/>
    <property type="match status" value="1"/>
</dbReference>
<dbReference type="Proteomes" id="UP000017938">
    <property type="component" value="Unassembled WGS sequence"/>
</dbReference>
<proteinExistence type="predicted"/>
<gene>
    <name evidence="2" type="ORF">BN580_01567</name>
</gene>
<name>R6U3H2_9BACT</name>
<comment type="caution">
    <text evidence="2">The sequence shown here is derived from an EMBL/GenBank/DDBJ whole genome shotgun (WGS) entry which is preliminary data.</text>
</comment>
<evidence type="ECO:0000313" key="2">
    <source>
        <dbReference type="EMBL" id="CDC74626.1"/>
    </source>
</evidence>
<reference evidence="2" key="1">
    <citation type="submission" date="2012-11" db="EMBL/GenBank/DDBJ databases">
        <title>Dependencies among metagenomic species, viruses, plasmids and units of genetic variation.</title>
        <authorList>
            <person name="Nielsen H.B."/>
            <person name="Almeida M."/>
            <person name="Juncker A.S."/>
            <person name="Rasmussen S."/>
            <person name="Li J."/>
            <person name="Sunagawa S."/>
            <person name="Plichta D."/>
            <person name="Gautier L."/>
            <person name="Le Chatelier E."/>
            <person name="Peletier E."/>
            <person name="Bonde I."/>
            <person name="Nielsen T."/>
            <person name="Manichanh C."/>
            <person name="Arumugam M."/>
            <person name="Batto J."/>
            <person name="Santos M.B.Q.D."/>
            <person name="Blom N."/>
            <person name="Borruel N."/>
            <person name="Burgdorf K.S."/>
            <person name="Boumezbeur F."/>
            <person name="Casellas F."/>
            <person name="Dore J."/>
            <person name="Guarner F."/>
            <person name="Hansen T."/>
            <person name="Hildebrand F."/>
            <person name="Kaas R.S."/>
            <person name="Kennedy S."/>
            <person name="Kristiansen K."/>
            <person name="Kultima J.R."/>
            <person name="Leonard P."/>
            <person name="Levenez F."/>
            <person name="Lund O."/>
            <person name="Moumen B."/>
            <person name="Le Paslier D."/>
            <person name="Pons N."/>
            <person name="Pedersen O."/>
            <person name="Prifti E."/>
            <person name="Qin J."/>
            <person name="Raes J."/>
            <person name="Tap J."/>
            <person name="Tims S."/>
            <person name="Ussery D.W."/>
            <person name="Yamada T."/>
            <person name="MetaHit consortium"/>
            <person name="Renault P."/>
            <person name="Sicheritz-Ponten T."/>
            <person name="Bork P."/>
            <person name="Wang J."/>
            <person name="Brunak S."/>
            <person name="Ehrlich S.D."/>
        </authorList>
    </citation>
    <scope>NUCLEOTIDE SEQUENCE [LARGE SCALE GENOMIC DNA]</scope>
</reference>
<dbReference type="PANTHER" id="PTHR43236">
    <property type="entry name" value="ANTITOXIN HIGA1"/>
    <property type="match status" value="1"/>
</dbReference>